<accession>A0A0A8WZC8</accession>
<evidence type="ECO:0000256" key="2">
    <source>
        <dbReference type="ARBA" id="ARBA00022692"/>
    </source>
</evidence>
<keyword evidence="4" id="KW-0472">Membrane</keyword>
<comment type="caution">
    <text evidence="6">The sequence shown here is derived from an EMBL/GenBank/DDBJ whole genome shotgun (WGS) entry which is preliminary data.</text>
</comment>
<dbReference type="EMBL" id="BASE01000012">
    <property type="protein sequence ID" value="GAM12324.1"/>
    <property type="molecule type" value="Genomic_DNA"/>
</dbReference>
<dbReference type="PIRSF" id="PIRSF031804">
    <property type="entry name" value="UCP031804"/>
    <property type="match status" value="1"/>
</dbReference>
<protein>
    <recommendedName>
        <fullName evidence="5">DUF1232 domain-containing protein</fullName>
    </recommendedName>
</protein>
<keyword evidence="3" id="KW-1133">Transmembrane helix</keyword>
<gene>
    <name evidence="6" type="ORF">SAMD00020551_0456</name>
</gene>
<organism evidence="6 7">
    <name type="scientific">Mesobacillus selenatarsenatis (strain DSM 18680 / JCM 14380 / FERM P-15431 / SF-1)</name>
    <dbReference type="NCBI Taxonomy" id="1321606"/>
    <lineage>
        <taxon>Bacteria</taxon>
        <taxon>Bacillati</taxon>
        <taxon>Bacillota</taxon>
        <taxon>Bacilli</taxon>
        <taxon>Bacillales</taxon>
        <taxon>Bacillaceae</taxon>
        <taxon>Mesobacillus</taxon>
    </lineage>
</organism>
<dbReference type="Proteomes" id="UP000031014">
    <property type="component" value="Unassembled WGS sequence"/>
</dbReference>
<evidence type="ECO:0000259" key="5">
    <source>
        <dbReference type="Pfam" id="PF06803"/>
    </source>
</evidence>
<keyword evidence="7" id="KW-1185">Reference proteome</keyword>
<evidence type="ECO:0000256" key="4">
    <source>
        <dbReference type="ARBA" id="ARBA00023136"/>
    </source>
</evidence>
<dbReference type="InterPro" id="IPR016983">
    <property type="entry name" value="UCP031804"/>
</dbReference>
<dbReference type="InterPro" id="IPR010652">
    <property type="entry name" value="DUF1232"/>
</dbReference>
<evidence type="ECO:0000313" key="6">
    <source>
        <dbReference type="EMBL" id="GAM12324.1"/>
    </source>
</evidence>
<evidence type="ECO:0000256" key="1">
    <source>
        <dbReference type="ARBA" id="ARBA00004127"/>
    </source>
</evidence>
<sequence>MDTTKTTDELEKEMESSRQHFSDDKFWEKVKKYGKKAGSSLVYSVLLLYFTLQKPDVPVTAKATIIGALGYFILPLDLIPDLTPVVGYTDDLAALGVALFQVAIYIDQDVKDKAKAKLRDWFGDDVDTSEIDSKID</sequence>
<dbReference type="AlphaFoldDB" id="A0A0A8WZC8"/>
<dbReference type="STRING" id="1321606.SAMD00020551_0456"/>
<reference evidence="6 7" key="1">
    <citation type="submission" date="2013-06" db="EMBL/GenBank/DDBJ databases">
        <title>Whole genome shotgun sequence of Bacillus selenatarsenatis SF-1.</title>
        <authorList>
            <person name="Kuroda M."/>
            <person name="Sei K."/>
            <person name="Yamashita M."/>
            <person name="Ike M."/>
        </authorList>
    </citation>
    <scope>NUCLEOTIDE SEQUENCE [LARGE SCALE GENOMIC DNA]</scope>
    <source>
        <strain evidence="6 7">SF-1</strain>
    </source>
</reference>
<comment type="subcellular location">
    <subcellularLocation>
        <location evidence="1">Endomembrane system</location>
        <topology evidence="1">Multi-pass membrane protein</topology>
    </subcellularLocation>
</comment>
<feature type="domain" description="DUF1232" evidence="5">
    <location>
        <begin position="61"/>
        <end position="95"/>
    </location>
</feature>
<keyword evidence="2" id="KW-0812">Transmembrane</keyword>
<dbReference type="GO" id="GO:0012505">
    <property type="term" value="C:endomembrane system"/>
    <property type="evidence" value="ECO:0007669"/>
    <property type="project" value="UniProtKB-SubCell"/>
</dbReference>
<name>A0A0A8WZC8_MESS1</name>
<proteinExistence type="predicted"/>
<evidence type="ECO:0000313" key="7">
    <source>
        <dbReference type="Proteomes" id="UP000031014"/>
    </source>
</evidence>
<dbReference type="Pfam" id="PF06803">
    <property type="entry name" value="DUF1232"/>
    <property type="match status" value="1"/>
</dbReference>
<evidence type="ECO:0000256" key="3">
    <source>
        <dbReference type="ARBA" id="ARBA00022989"/>
    </source>
</evidence>